<feature type="region of interest" description="Disordered" evidence="5">
    <location>
        <begin position="116"/>
        <end position="138"/>
    </location>
</feature>
<dbReference type="OrthoDB" id="75738at2759"/>
<proteinExistence type="inferred from homology"/>
<evidence type="ECO:0000256" key="1">
    <source>
        <dbReference type="ARBA" id="ARBA00004496"/>
    </source>
</evidence>
<evidence type="ECO:0000256" key="4">
    <source>
        <dbReference type="ARBA" id="ARBA00022490"/>
    </source>
</evidence>
<dbReference type="OMA" id="DMLIRIR"/>
<dbReference type="InterPro" id="IPR026317">
    <property type="entry name" value="P_C10"/>
</dbReference>
<gene>
    <name evidence="6" type="ORF">Ocin01_15111</name>
</gene>
<dbReference type="EMBL" id="LJIJ01001500">
    <property type="protein sequence ID" value="ODM91574.1"/>
    <property type="molecule type" value="Genomic_DNA"/>
</dbReference>
<keyword evidence="7" id="KW-1185">Reference proteome</keyword>
<evidence type="ECO:0000256" key="2">
    <source>
        <dbReference type="ARBA" id="ARBA00007083"/>
    </source>
</evidence>
<protein>
    <recommendedName>
        <fullName evidence="3">Protein C10</fullName>
    </recommendedName>
</protein>
<evidence type="ECO:0000313" key="7">
    <source>
        <dbReference type="Proteomes" id="UP000094527"/>
    </source>
</evidence>
<dbReference type="Pfam" id="PF14974">
    <property type="entry name" value="P_C10"/>
    <property type="match status" value="1"/>
</dbReference>
<dbReference type="AlphaFoldDB" id="A0A1D2MFA7"/>
<dbReference type="Proteomes" id="UP000094527">
    <property type="component" value="Unassembled WGS sequence"/>
</dbReference>
<accession>A0A1D2MFA7</accession>
<dbReference type="GO" id="GO:0009791">
    <property type="term" value="P:post-embryonic development"/>
    <property type="evidence" value="ECO:0007669"/>
    <property type="project" value="TreeGrafter"/>
</dbReference>
<evidence type="ECO:0000256" key="3">
    <source>
        <dbReference type="ARBA" id="ARBA00020502"/>
    </source>
</evidence>
<dbReference type="STRING" id="48709.A0A1D2MFA7"/>
<organism evidence="6 7">
    <name type="scientific">Orchesella cincta</name>
    <name type="common">Springtail</name>
    <name type="synonym">Podura cincta</name>
    <dbReference type="NCBI Taxonomy" id="48709"/>
    <lineage>
        <taxon>Eukaryota</taxon>
        <taxon>Metazoa</taxon>
        <taxon>Ecdysozoa</taxon>
        <taxon>Arthropoda</taxon>
        <taxon>Hexapoda</taxon>
        <taxon>Collembola</taxon>
        <taxon>Entomobryomorpha</taxon>
        <taxon>Entomobryoidea</taxon>
        <taxon>Orchesellidae</taxon>
        <taxon>Orchesellinae</taxon>
        <taxon>Orchesella</taxon>
    </lineage>
</organism>
<keyword evidence="4" id="KW-0963">Cytoplasm</keyword>
<dbReference type="PANTHER" id="PTHR13463">
    <property type="entry name" value="PROTEIN C10"/>
    <property type="match status" value="1"/>
</dbReference>
<comment type="subcellular location">
    <subcellularLocation>
        <location evidence="1">Cytoplasm</location>
    </subcellularLocation>
</comment>
<comment type="similarity">
    <text evidence="2">Belongs to the UPF0456 family.</text>
</comment>
<reference evidence="6 7" key="1">
    <citation type="journal article" date="2016" name="Genome Biol. Evol.">
        <title>Gene Family Evolution Reflects Adaptation to Soil Environmental Stressors in the Genome of the Collembolan Orchesella cincta.</title>
        <authorList>
            <person name="Faddeeva-Vakhrusheva A."/>
            <person name="Derks M.F."/>
            <person name="Anvar S.Y."/>
            <person name="Agamennone V."/>
            <person name="Suring W."/>
            <person name="Smit S."/>
            <person name="van Straalen N.M."/>
            <person name="Roelofs D."/>
        </authorList>
    </citation>
    <scope>NUCLEOTIDE SEQUENCE [LARGE SCALE GENOMIC DNA]</scope>
    <source>
        <tissue evidence="6">Mixed pool</tissue>
    </source>
</reference>
<dbReference type="PANTHER" id="PTHR13463:SF3">
    <property type="entry name" value="PROTEIN C10"/>
    <property type="match status" value="1"/>
</dbReference>
<dbReference type="GO" id="GO:0005737">
    <property type="term" value="C:cytoplasm"/>
    <property type="evidence" value="ECO:0007669"/>
    <property type="project" value="UniProtKB-SubCell"/>
</dbReference>
<evidence type="ECO:0000256" key="5">
    <source>
        <dbReference type="SAM" id="MobiDB-lite"/>
    </source>
</evidence>
<feature type="non-terminal residue" evidence="6">
    <location>
        <position position="1"/>
    </location>
</feature>
<sequence length="138" mass="15479">FNMENVYENVRRELSPENVKEALQVMLERMHLPENEAKVQGAKEQAGDDMVEVFKNVFPIVLQIQIEVVSKFGFVSNQEGLKDFLIRVNQLTNEYSEILDLMLKIREVYLPGFSGKAATGTGEQPEKRGSGGTSVASN</sequence>
<name>A0A1D2MFA7_ORCCI</name>
<comment type="caution">
    <text evidence="6">The sequence shown here is derived from an EMBL/GenBank/DDBJ whole genome shotgun (WGS) entry which is preliminary data.</text>
</comment>
<evidence type="ECO:0000313" key="6">
    <source>
        <dbReference type="EMBL" id="ODM91574.1"/>
    </source>
</evidence>